<evidence type="ECO:0000256" key="2">
    <source>
        <dbReference type="SAM" id="SignalP"/>
    </source>
</evidence>
<feature type="chain" id="PRO_5021000559" description="PA2779 family protein" evidence="2">
    <location>
        <begin position="28"/>
        <end position="129"/>
    </location>
</feature>
<dbReference type="EMBL" id="SLZQ01000007">
    <property type="protein sequence ID" value="TCS36249.1"/>
    <property type="molecule type" value="Genomic_DNA"/>
</dbReference>
<feature type="signal peptide" evidence="2">
    <location>
        <begin position="1"/>
        <end position="27"/>
    </location>
</feature>
<keyword evidence="1" id="KW-0472">Membrane</keyword>
<evidence type="ECO:0000256" key="1">
    <source>
        <dbReference type="SAM" id="Phobius"/>
    </source>
</evidence>
<evidence type="ECO:0000313" key="3">
    <source>
        <dbReference type="EMBL" id="TCS36249.1"/>
    </source>
</evidence>
<protein>
    <recommendedName>
        <fullName evidence="5">PA2779 family protein</fullName>
    </recommendedName>
</protein>
<organism evidence="3 4">
    <name type="scientific">Paucimonas lemoignei</name>
    <name type="common">Pseudomonas lemoignei</name>
    <dbReference type="NCBI Taxonomy" id="29443"/>
    <lineage>
        <taxon>Bacteria</taxon>
        <taxon>Pseudomonadati</taxon>
        <taxon>Pseudomonadota</taxon>
        <taxon>Betaproteobacteria</taxon>
        <taxon>Burkholderiales</taxon>
        <taxon>Burkholderiaceae</taxon>
        <taxon>Paucimonas</taxon>
    </lineage>
</organism>
<proteinExistence type="predicted"/>
<dbReference type="Pfam" id="PF20332">
    <property type="entry name" value="DUF6627"/>
    <property type="match status" value="1"/>
</dbReference>
<reference evidence="3 4" key="1">
    <citation type="submission" date="2019-03" db="EMBL/GenBank/DDBJ databases">
        <title>Genomic Encyclopedia of Type Strains, Phase IV (KMG-IV): sequencing the most valuable type-strain genomes for metagenomic binning, comparative biology and taxonomic classification.</title>
        <authorList>
            <person name="Goeker M."/>
        </authorList>
    </citation>
    <scope>NUCLEOTIDE SEQUENCE [LARGE SCALE GENOMIC DNA]</scope>
    <source>
        <strain evidence="3 4">DSM 7445</strain>
    </source>
</reference>
<keyword evidence="1" id="KW-0812">Transmembrane</keyword>
<feature type="transmembrane region" description="Helical" evidence="1">
    <location>
        <begin position="99"/>
        <end position="119"/>
    </location>
</feature>
<evidence type="ECO:0008006" key="5">
    <source>
        <dbReference type="Google" id="ProtNLM"/>
    </source>
</evidence>
<dbReference type="PIRSF" id="PIRSF029543">
    <property type="entry name" value="UCP029543"/>
    <property type="match status" value="1"/>
</dbReference>
<sequence>MAKFRRFIASLVIVCLTAAGFPLHAFAAIVSTHEAMAATGMTAERERVTSFFSRDDVRKSLEEHGVEPQAALDRISALTDDEVQQLAARIDQAPAGGEIIGVLFAVFVILLVTDILGLTKVFPFTRSIR</sequence>
<name>A0A4R3HXS6_PAULE</name>
<keyword evidence="1" id="KW-1133">Transmembrane helix</keyword>
<comment type="caution">
    <text evidence="3">The sequence shown here is derived from an EMBL/GenBank/DDBJ whole genome shotgun (WGS) entry which is preliminary data.</text>
</comment>
<dbReference type="Proteomes" id="UP000295382">
    <property type="component" value="Unassembled WGS sequence"/>
</dbReference>
<dbReference type="NCBIfam" id="NF033919">
    <property type="entry name" value="PA2779_fam"/>
    <property type="match status" value="1"/>
</dbReference>
<dbReference type="InterPro" id="IPR046735">
    <property type="entry name" value="PA2779-like"/>
</dbReference>
<evidence type="ECO:0000313" key="4">
    <source>
        <dbReference type="Proteomes" id="UP000295382"/>
    </source>
</evidence>
<dbReference type="InterPro" id="IPR016924">
    <property type="entry name" value="UCP029543"/>
</dbReference>
<keyword evidence="2" id="KW-0732">Signal</keyword>
<dbReference type="AlphaFoldDB" id="A0A4R3HXS6"/>
<accession>A0A4R3HXS6</accession>
<keyword evidence="4" id="KW-1185">Reference proteome</keyword>
<gene>
    <name evidence="3" type="ORF">EDC30_10766</name>
</gene>
<dbReference type="OrthoDB" id="7651521at2"/>